<dbReference type="PRINTS" id="PR00420">
    <property type="entry name" value="RNGMNOXGNASE"/>
</dbReference>
<comment type="caution">
    <text evidence="2">The sequence shown here is derived from an EMBL/GenBank/DDBJ whole genome shotgun (WGS) entry which is preliminary data.</text>
</comment>
<evidence type="ECO:0000259" key="1">
    <source>
        <dbReference type="Pfam" id="PF01494"/>
    </source>
</evidence>
<dbReference type="EC" id="1.-.-.-" evidence="2"/>
<dbReference type="Gene3D" id="3.50.50.60">
    <property type="entry name" value="FAD/NAD(P)-binding domain"/>
    <property type="match status" value="1"/>
</dbReference>
<keyword evidence="2" id="KW-0560">Oxidoreductase</keyword>
<accession>A0A2T0AMX3</accession>
<feature type="domain" description="FAD-binding" evidence="1">
    <location>
        <begin position="5"/>
        <end position="164"/>
    </location>
</feature>
<dbReference type="RefSeq" id="WP_106005946.1">
    <property type="nucleotide sequence ID" value="NZ_CP136419.1"/>
</dbReference>
<dbReference type="EMBL" id="PVXM01000049">
    <property type="protein sequence ID" value="PRR70233.1"/>
    <property type="molecule type" value="Genomic_DNA"/>
</dbReference>
<dbReference type="AlphaFoldDB" id="A0A2T0AMX3"/>
<dbReference type="InterPro" id="IPR036188">
    <property type="entry name" value="FAD/NAD-bd_sf"/>
</dbReference>
<dbReference type="InterPro" id="IPR002938">
    <property type="entry name" value="FAD-bd"/>
</dbReference>
<dbReference type="Proteomes" id="UP000238415">
    <property type="component" value="Unassembled WGS sequence"/>
</dbReference>
<evidence type="ECO:0000313" key="3">
    <source>
        <dbReference type="Proteomes" id="UP000238415"/>
    </source>
</evidence>
<dbReference type="GO" id="GO:0071949">
    <property type="term" value="F:FAD binding"/>
    <property type="evidence" value="ECO:0007669"/>
    <property type="project" value="InterPro"/>
</dbReference>
<dbReference type="SUPFAM" id="SSF51905">
    <property type="entry name" value="FAD/NAD(P)-binding domain"/>
    <property type="match status" value="1"/>
</dbReference>
<organism evidence="2 3">
    <name type="scientific">Neomoorella humiferrea</name>
    <dbReference type="NCBI Taxonomy" id="676965"/>
    <lineage>
        <taxon>Bacteria</taxon>
        <taxon>Bacillati</taxon>
        <taxon>Bacillota</taxon>
        <taxon>Clostridia</taxon>
        <taxon>Neomoorellales</taxon>
        <taxon>Neomoorellaceae</taxon>
        <taxon>Neomoorella</taxon>
    </lineage>
</organism>
<dbReference type="OrthoDB" id="9806565at2"/>
<sequence length="381" mass="41471">MNRDFDVIVCGAGPAGSTCGRLLARRGARVLLVDKAVFPRYKPCGGGLTGKAQGELESGWENLVEDGTREVVFYHRQKNPLVITFPEPVIQMVSRERLDNWLLEGAAAAGAVVRDGYKVAAVVETAQGVEVRGADGTAFRGRFLVGADGARSLVRRSLPFVTGAAAGVTLECELEVEAGLLDQYQGRVYLSYGGIPAGYGWIFPKGDHLSVGIGSFTRRVKGLKGYFLDFCRGMGLKVPEGVRCRGAVIPAADGRIGALHTARALLVGDAAGLVDPFSGEGIYYALRSGRLAAEVLYAALEGRERLENYTRRVQEEIAPSLHYAARIARVVYALTPVVHRLVTANPEVARRLVTVLFGAATYEDLWRYLVERYAIFRRFHH</sequence>
<dbReference type="Pfam" id="PF01494">
    <property type="entry name" value="FAD_binding_3"/>
    <property type="match status" value="1"/>
</dbReference>
<dbReference type="PANTHER" id="PTHR42685:SF22">
    <property type="entry name" value="CONDITIONED MEDIUM FACTOR RECEPTOR 1"/>
    <property type="match status" value="1"/>
</dbReference>
<gene>
    <name evidence="2" type="ORF">MOHU_20240</name>
</gene>
<dbReference type="GO" id="GO:0016628">
    <property type="term" value="F:oxidoreductase activity, acting on the CH-CH group of donors, NAD or NADP as acceptor"/>
    <property type="evidence" value="ECO:0007669"/>
    <property type="project" value="InterPro"/>
</dbReference>
<proteinExistence type="predicted"/>
<evidence type="ECO:0000313" key="2">
    <source>
        <dbReference type="EMBL" id="PRR70233.1"/>
    </source>
</evidence>
<reference evidence="2 3" key="1">
    <citation type="submission" date="2018-03" db="EMBL/GenBank/DDBJ databases">
        <title>Genome sequence of Moorella humiferrea DSM 23265.</title>
        <authorList>
            <person name="Poehlein A."/>
            <person name="Daniel R."/>
        </authorList>
    </citation>
    <scope>NUCLEOTIDE SEQUENCE [LARGE SCALE GENOMIC DNA]</scope>
    <source>
        <strain evidence="2 3">DSM 23265</strain>
    </source>
</reference>
<dbReference type="InterPro" id="IPR011777">
    <property type="entry name" value="Geranylgeranyl_Rdtase_fam"/>
</dbReference>
<dbReference type="InterPro" id="IPR050407">
    <property type="entry name" value="Geranylgeranyl_reductase"/>
</dbReference>
<keyword evidence="3" id="KW-1185">Reference proteome</keyword>
<protein>
    <submittedName>
        <fullName evidence="2">Putative oxidoreductase</fullName>
        <ecNumber evidence="2">1.-.-.-</ecNumber>
    </submittedName>
</protein>
<dbReference type="PANTHER" id="PTHR42685">
    <property type="entry name" value="GERANYLGERANYL DIPHOSPHATE REDUCTASE"/>
    <property type="match status" value="1"/>
</dbReference>
<dbReference type="NCBIfam" id="TIGR02032">
    <property type="entry name" value="GG-red-SF"/>
    <property type="match status" value="1"/>
</dbReference>
<name>A0A2T0AMX3_9FIRM</name>